<dbReference type="EMBL" id="OIVN01001087">
    <property type="protein sequence ID" value="SPC89668.1"/>
    <property type="molecule type" value="Genomic_DNA"/>
</dbReference>
<gene>
    <name evidence="1" type="ORF">FSB_LOCUS17550</name>
</gene>
<evidence type="ECO:0000313" key="1">
    <source>
        <dbReference type="EMBL" id="SPC89668.1"/>
    </source>
</evidence>
<reference evidence="1" key="1">
    <citation type="submission" date="2018-02" db="EMBL/GenBank/DDBJ databases">
        <authorList>
            <person name="Cohen D.B."/>
            <person name="Kent A.D."/>
        </authorList>
    </citation>
    <scope>NUCLEOTIDE SEQUENCE</scope>
</reference>
<organism evidence="1">
    <name type="scientific">Fagus sylvatica</name>
    <name type="common">Beechnut</name>
    <dbReference type="NCBI Taxonomy" id="28930"/>
    <lineage>
        <taxon>Eukaryota</taxon>
        <taxon>Viridiplantae</taxon>
        <taxon>Streptophyta</taxon>
        <taxon>Embryophyta</taxon>
        <taxon>Tracheophyta</taxon>
        <taxon>Spermatophyta</taxon>
        <taxon>Magnoliopsida</taxon>
        <taxon>eudicotyledons</taxon>
        <taxon>Gunneridae</taxon>
        <taxon>Pentapetalae</taxon>
        <taxon>rosids</taxon>
        <taxon>fabids</taxon>
        <taxon>Fagales</taxon>
        <taxon>Fagaceae</taxon>
        <taxon>Fagus</taxon>
    </lineage>
</organism>
<dbReference type="AlphaFoldDB" id="A0A2N9FR24"/>
<name>A0A2N9FR24_FAGSY</name>
<accession>A0A2N9FR24</accession>
<sequence length="254" mass="28071">MYRYKKSIEVGGRGLSSCQGGGMGMGGAVWASSYAESSCRYSEESWWWECEREEVESGKEPKFTEQPQPHAGVKGSLTLNMEKTDFGHTQDDSSIEKIPLNLHLERDPNGAFIQQPNHLVDRTWGSSSDWVLELRDGKRLSIPLSLLQPPDPIGSSDANLHVQICRVGWGKLLEAVGGIRGLRGGGEMGGDRKKLMKSVGKGIKELKGLMSSINYESGSTKHQVSHAVILWHVGRVVSGELFIILRIVKGLFWH</sequence>
<protein>
    <submittedName>
        <fullName evidence="1">Uncharacterized protein</fullName>
    </submittedName>
</protein>
<proteinExistence type="predicted"/>